<feature type="transmembrane region" description="Helical" evidence="1">
    <location>
        <begin position="179"/>
        <end position="209"/>
    </location>
</feature>
<accession>A0AAD9GY73</accession>
<dbReference type="PANTHER" id="PTHR31414">
    <property type="entry name" value="TRANSMEMBRANE PROTEIN DDB_G0292058"/>
    <property type="match status" value="1"/>
</dbReference>
<keyword evidence="4" id="KW-1185">Reference proteome</keyword>
<keyword evidence="1" id="KW-0472">Membrane</keyword>
<evidence type="ECO:0000256" key="2">
    <source>
        <dbReference type="SAM" id="SignalP"/>
    </source>
</evidence>
<sequence length="867" mass="95584">MPSKMILFVLFTIVIFAATDSREMLSILSRFMPSVESKRRLEDISTEEERAIAGASGAGAHFSRAIKDIRGGTDTFYRDLITAGKIALCEHGLEKNSIRFVNSTDDDAYKDSEGDCVRLTGSPLQDEAVIEAYTQGACEVMPNCYWAAINQGDTRRAQVYGDSRSLMNKEMASSTIKNWLVGVISFVVPGLLLGVASLFATVFFLLYRCCCSRCCIRQTRKAGYTRAQKCCPVLLFLVSSIGVFIISTAALLYRNSILGSVDEIFSATSGLLGNGSDWVVSIRDPLENIRDEVNSSVDHVIKELDGSDFVEAGVYGLIAKLRAFGVNAANRTLPGGCLVHTDQSKEKYIGNNGNICLPCDVCTMISLRIDTASDEVEKKAEPGVQQLIKVRSQLNHKLVSIADSVRDAVDSKALLADNLISTLETTRGKVDHYDDIFQKYRYDLGLEIMTLFYFSTGVILIGAAGILFGLVRVKLLAYLMHLAYFSGFLVLILVFIVSAVIFALGIVLGDSCEVALIFSTNWTVPLGTSARAVDACFQNESLLNVFDLSSQLSFARGGISFPTINVSSMLDFSALDNFSATFSNSKDAAFNFSGVYFDEVVDFVNSYATQDAKYCKLNDIYTKENALQPWDDNGELSTNSPVEYIIERYENDNSVCAGLPNSDYGHPFVCTNHSNPCAFSEFMGEQFRVLVNIATINNSVFDFAAHLQRNVTDVVEFTHEFKSNITNLLGRVERIKDHLQSSLIRYVDDFEKAMYCNFIADGFFSIYDVICVKMAPSITMIGFMLLTTGILLIPPVVALIISSKRLKARSFSTVVVGMEHSELDMKKVTFGDVQNKVQVGPSKTVVKEVWGCQSDNEKDDVVGDVER</sequence>
<dbReference type="AlphaFoldDB" id="A0AAD9GY73"/>
<feature type="signal peptide" evidence="2">
    <location>
        <begin position="1"/>
        <end position="21"/>
    </location>
</feature>
<dbReference type="Proteomes" id="UP001259832">
    <property type="component" value="Unassembled WGS sequence"/>
</dbReference>
<dbReference type="InterPro" id="IPR040283">
    <property type="entry name" value="DDB_G0292058-like"/>
</dbReference>
<keyword evidence="2" id="KW-0732">Signal</keyword>
<gene>
    <name evidence="3" type="ORF">P3T76_001814</name>
</gene>
<dbReference type="EMBL" id="JASMQC010000003">
    <property type="protein sequence ID" value="KAK1946261.1"/>
    <property type="molecule type" value="Genomic_DNA"/>
</dbReference>
<reference evidence="3" key="1">
    <citation type="submission" date="2023-08" db="EMBL/GenBank/DDBJ databases">
        <title>Reference Genome Resource for the Citrus Pathogen Phytophthora citrophthora.</title>
        <authorList>
            <person name="Moller H."/>
            <person name="Coetzee B."/>
            <person name="Rose L.J."/>
            <person name="Van Niekerk J.M."/>
        </authorList>
    </citation>
    <scope>NUCLEOTIDE SEQUENCE</scope>
    <source>
        <strain evidence="3">STE-U-9442</strain>
    </source>
</reference>
<keyword evidence="1" id="KW-0812">Transmembrane</keyword>
<feature type="chain" id="PRO_5042151514" evidence="2">
    <location>
        <begin position="22"/>
        <end position="867"/>
    </location>
</feature>
<dbReference type="GO" id="GO:0016020">
    <property type="term" value="C:membrane"/>
    <property type="evidence" value="ECO:0007669"/>
    <property type="project" value="TreeGrafter"/>
</dbReference>
<feature type="transmembrane region" description="Helical" evidence="1">
    <location>
        <begin position="451"/>
        <end position="471"/>
    </location>
</feature>
<feature type="transmembrane region" description="Helical" evidence="1">
    <location>
        <begin position="483"/>
        <end position="508"/>
    </location>
</feature>
<evidence type="ECO:0000256" key="1">
    <source>
        <dbReference type="SAM" id="Phobius"/>
    </source>
</evidence>
<evidence type="ECO:0000313" key="4">
    <source>
        <dbReference type="Proteomes" id="UP001259832"/>
    </source>
</evidence>
<name>A0AAD9GY73_9STRA</name>
<comment type="caution">
    <text evidence="3">The sequence shown here is derived from an EMBL/GenBank/DDBJ whole genome shotgun (WGS) entry which is preliminary data.</text>
</comment>
<proteinExistence type="predicted"/>
<protein>
    <submittedName>
        <fullName evidence="3">Uncharacterized protein</fullName>
    </submittedName>
</protein>
<dbReference type="PANTHER" id="PTHR31414:SF18">
    <property type="entry name" value="TRANSMEMBRANE PROTEIN-RELATED"/>
    <property type="match status" value="1"/>
</dbReference>
<organism evidence="3 4">
    <name type="scientific">Phytophthora citrophthora</name>
    <dbReference type="NCBI Taxonomy" id="4793"/>
    <lineage>
        <taxon>Eukaryota</taxon>
        <taxon>Sar</taxon>
        <taxon>Stramenopiles</taxon>
        <taxon>Oomycota</taxon>
        <taxon>Peronosporomycetes</taxon>
        <taxon>Peronosporales</taxon>
        <taxon>Peronosporaceae</taxon>
        <taxon>Phytophthora</taxon>
    </lineage>
</organism>
<keyword evidence="1" id="KW-1133">Transmembrane helix</keyword>
<feature type="transmembrane region" description="Helical" evidence="1">
    <location>
        <begin position="780"/>
        <end position="801"/>
    </location>
</feature>
<feature type="transmembrane region" description="Helical" evidence="1">
    <location>
        <begin position="230"/>
        <end position="253"/>
    </location>
</feature>
<evidence type="ECO:0000313" key="3">
    <source>
        <dbReference type="EMBL" id="KAK1946261.1"/>
    </source>
</evidence>